<dbReference type="Gene3D" id="2.60.120.1440">
    <property type="match status" value="1"/>
</dbReference>
<protein>
    <submittedName>
        <fullName evidence="4">DUF4974 domain-containing protein</fullName>
    </submittedName>
</protein>
<evidence type="ECO:0000259" key="2">
    <source>
        <dbReference type="Pfam" id="PF04773"/>
    </source>
</evidence>
<keyword evidence="1" id="KW-1133">Transmembrane helix</keyword>
<dbReference type="GO" id="GO:0016989">
    <property type="term" value="F:sigma factor antagonist activity"/>
    <property type="evidence" value="ECO:0007669"/>
    <property type="project" value="TreeGrafter"/>
</dbReference>
<dbReference type="AlphaFoldDB" id="A0A7C9F5C2"/>
<feature type="domain" description="FecR protein" evidence="2">
    <location>
        <begin position="154"/>
        <end position="242"/>
    </location>
</feature>
<feature type="transmembrane region" description="Helical" evidence="1">
    <location>
        <begin position="107"/>
        <end position="124"/>
    </location>
</feature>
<dbReference type="Gene3D" id="3.55.50.30">
    <property type="match status" value="1"/>
</dbReference>
<name>A0A7C9F5C2_9BACT</name>
<gene>
    <name evidence="4" type="ORF">GBK04_22520</name>
</gene>
<accession>A0A7C9F5C2</accession>
<comment type="caution">
    <text evidence="4">The sequence shown here is derived from an EMBL/GenBank/DDBJ whole genome shotgun (WGS) entry which is preliminary data.</text>
</comment>
<organism evidence="4 5">
    <name type="scientific">Salmonirosea aquatica</name>
    <dbReference type="NCBI Taxonomy" id="2654236"/>
    <lineage>
        <taxon>Bacteria</taxon>
        <taxon>Pseudomonadati</taxon>
        <taxon>Bacteroidota</taxon>
        <taxon>Cytophagia</taxon>
        <taxon>Cytophagales</taxon>
        <taxon>Spirosomataceae</taxon>
        <taxon>Salmonirosea</taxon>
    </lineage>
</organism>
<evidence type="ECO:0000259" key="3">
    <source>
        <dbReference type="Pfam" id="PF16344"/>
    </source>
</evidence>
<dbReference type="PIRSF" id="PIRSF018266">
    <property type="entry name" value="FecR"/>
    <property type="match status" value="1"/>
</dbReference>
<evidence type="ECO:0000256" key="1">
    <source>
        <dbReference type="SAM" id="Phobius"/>
    </source>
</evidence>
<reference evidence="4 5" key="1">
    <citation type="submission" date="2019-10" db="EMBL/GenBank/DDBJ databases">
        <title>Draft Genome Sequence of Cytophagaceae sp. SJW1-29.</title>
        <authorList>
            <person name="Choi A."/>
        </authorList>
    </citation>
    <scope>NUCLEOTIDE SEQUENCE [LARGE SCALE GENOMIC DNA]</scope>
    <source>
        <strain evidence="4 5">SJW1-29</strain>
    </source>
</reference>
<dbReference type="Pfam" id="PF04773">
    <property type="entry name" value="FecR"/>
    <property type="match status" value="1"/>
</dbReference>
<dbReference type="InterPro" id="IPR012373">
    <property type="entry name" value="Ferrdict_sens_TM"/>
</dbReference>
<keyword evidence="1" id="KW-0472">Membrane</keyword>
<dbReference type="InterPro" id="IPR032508">
    <property type="entry name" value="FecR_C"/>
</dbReference>
<dbReference type="RefSeq" id="WP_152763610.1">
    <property type="nucleotide sequence ID" value="NZ_WHLY01000002.1"/>
</dbReference>
<feature type="domain" description="Protein FecR C-terminal" evidence="3">
    <location>
        <begin position="298"/>
        <end position="364"/>
    </location>
</feature>
<dbReference type="PANTHER" id="PTHR30273:SF2">
    <property type="entry name" value="PROTEIN FECR"/>
    <property type="match status" value="1"/>
</dbReference>
<dbReference type="PANTHER" id="PTHR30273">
    <property type="entry name" value="PERIPLASMIC SIGNAL SENSOR AND SIGMA FACTOR ACTIVATOR FECR-RELATED"/>
    <property type="match status" value="1"/>
</dbReference>
<keyword evidence="5" id="KW-1185">Reference proteome</keyword>
<evidence type="ECO:0000313" key="5">
    <source>
        <dbReference type="Proteomes" id="UP000479293"/>
    </source>
</evidence>
<proteinExistence type="predicted"/>
<dbReference type="EMBL" id="WHLY01000002">
    <property type="protein sequence ID" value="MPR36045.1"/>
    <property type="molecule type" value="Genomic_DNA"/>
</dbReference>
<keyword evidence="1" id="KW-0812">Transmembrane</keyword>
<evidence type="ECO:0000313" key="4">
    <source>
        <dbReference type="EMBL" id="MPR36045.1"/>
    </source>
</evidence>
<dbReference type="InterPro" id="IPR006860">
    <property type="entry name" value="FecR"/>
</dbReference>
<dbReference type="Pfam" id="PF16344">
    <property type="entry name" value="FecR_C"/>
    <property type="match status" value="1"/>
</dbReference>
<dbReference type="Proteomes" id="UP000479293">
    <property type="component" value="Unassembled WGS sequence"/>
</dbReference>
<sequence length="371" mass="42194">MKNYEQYSVEDFIQDESFRDWVQGHGQQETFWLSFLQKYPNTSEAFHQAERFIRATSVAAEPLGEREIRTEVQRFLERATGSAAAFPEQVPPAIRTGIFRSSRFRQFAAIAALVVIGLSLSWYYTDLTPKKQTAEIPRPPDRLVAQLVETNNPSDEPLRLLLSDNSEVILGPQSQLRYPSRFSDTERVVYLSGEASFQVNRQNRPFKVHTGEMVTKVLGTHFVVSAYERNQKMTVQVLSGKVSVYRSEPNRAAESRERNGVILTANQAAIFEKKLHHLSKTLVANPVPLNRKVLPMDIRYDEVPLSDILHQLENSYGITIQFDEQNFKPCQITATLSNETLYEKLDLLCKTVSASYEIVDGQIVLSGEGCR</sequence>